<dbReference type="Proteomes" id="UP001295469">
    <property type="component" value="Chromosome C03"/>
</dbReference>
<name>A0A816IBE2_BRANA</name>
<proteinExistence type="predicted"/>
<protein>
    <submittedName>
        <fullName evidence="2">(rape) hypothetical protein</fullName>
    </submittedName>
</protein>
<reference evidence="2" key="1">
    <citation type="submission" date="2021-01" db="EMBL/GenBank/DDBJ databases">
        <authorList>
            <consortium name="Genoscope - CEA"/>
            <person name="William W."/>
        </authorList>
    </citation>
    <scope>NUCLEOTIDE SEQUENCE</scope>
</reference>
<dbReference type="EMBL" id="HG994367">
    <property type="protein sequence ID" value="CAF1707926.1"/>
    <property type="molecule type" value="Genomic_DNA"/>
</dbReference>
<evidence type="ECO:0000313" key="2">
    <source>
        <dbReference type="EMBL" id="CAF1707926.1"/>
    </source>
</evidence>
<feature type="compositionally biased region" description="Polar residues" evidence="1">
    <location>
        <begin position="32"/>
        <end position="45"/>
    </location>
</feature>
<accession>A0A816IBE2</accession>
<feature type="region of interest" description="Disordered" evidence="1">
    <location>
        <begin position="32"/>
        <end position="51"/>
    </location>
</feature>
<dbReference type="AlphaFoldDB" id="A0A816IBE2"/>
<organism evidence="2">
    <name type="scientific">Brassica napus</name>
    <name type="common">Rape</name>
    <dbReference type="NCBI Taxonomy" id="3708"/>
    <lineage>
        <taxon>Eukaryota</taxon>
        <taxon>Viridiplantae</taxon>
        <taxon>Streptophyta</taxon>
        <taxon>Embryophyta</taxon>
        <taxon>Tracheophyta</taxon>
        <taxon>Spermatophyta</taxon>
        <taxon>Magnoliopsida</taxon>
        <taxon>eudicotyledons</taxon>
        <taxon>Gunneridae</taxon>
        <taxon>Pentapetalae</taxon>
        <taxon>rosids</taxon>
        <taxon>malvids</taxon>
        <taxon>Brassicales</taxon>
        <taxon>Brassicaceae</taxon>
        <taxon>Brassiceae</taxon>
        <taxon>Brassica</taxon>
    </lineage>
</organism>
<evidence type="ECO:0000256" key="1">
    <source>
        <dbReference type="SAM" id="MobiDB-lite"/>
    </source>
</evidence>
<gene>
    <name evidence="2" type="ORF">DARMORV10_C03P66110.1</name>
</gene>
<sequence>MSESGNLVAANSESIISSSSIEHGEIAKLRNQVNKQAHQKSNVHISNDLVE</sequence>